<dbReference type="AlphaFoldDB" id="A0AAU8LQU3"/>
<reference evidence="2" key="2">
    <citation type="submission" date="2024-06" db="EMBL/GenBank/DDBJ databases">
        <authorList>
            <person name="Plum-Jensen L.E."/>
            <person name="Schramm A."/>
            <person name="Marshall I.P.G."/>
        </authorList>
    </citation>
    <scope>NUCLEOTIDE SEQUENCE</scope>
    <source>
        <strain evidence="2">Rat1</strain>
    </source>
</reference>
<dbReference type="EMBL" id="CP159373">
    <property type="protein sequence ID" value="XCN71641.1"/>
    <property type="molecule type" value="Genomic_DNA"/>
</dbReference>
<keyword evidence="1" id="KW-0812">Transmembrane</keyword>
<reference evidence="2" key="1">
    <citation type="journal article" date="2024" name="Syst. Appl. Microbiol.">
        <title>First single-strain enrichments of Electrothrix cable bacteria, description of E. aestuarii sp. nov. and E. rattekaaiensis sp. nov., and proposal of a cable bacteria taxonomy following the rules of the SeqCode.</title>
        <authorList>
            <person name="Plum-Jensen L.E."/>
            <person name="Schramm A."/>
            <person name="Marshall I.P.G."/>
        </authorList>
    </citation>
    <scope>NUCLEOTIDE SEQUENCE</scope>
    <source>
        <strain evidence="2">Rat1</strain>
    </source>
</reference>
<feature type="transmembrane region" description="Helical" evidence="1">
    <location>
        <begin position="182"/>
        <end position="200"/>
    </location>
</feature>
<feature type="transmembrane region" description="Helical" evidence="1">
    <location>
        <begin position="272"/>
        <end position="297"/>
    </location>
</feature>
<evidence type="ECO:0000256" key="1">
    <source>
        <dbReference type="SAM" id="Phobius"/>
    </source>
</evidence>
<name>A0AAU8LQU3_9BACT</name>
<accession>A0AAU8LQU3</accession>
<organism evidence="2">
    <name type="scientific">Candidatus Electrothrix aestuarii</name>
    <dbReference type="NCBI Taxonomy" id="3062594"/>
    <lineage>
        <taxon>Bacteria</taxon>
        <taxon>Pseudomonadati</taxon>
        <taxon>Thermodesulfobacteriota</taxon>
        <taxon>Desulfobulbia</taxon>
        <taxon>Desulfobulbales</taxon>
        <taxon>Desulfobulbaceae</taxon>
        <taxon>Candidatus Electrothrix</taxon>
    </lineage>
</organism>
<evidence type="ECO:0000313" key="2">
    <source>
        <dbReference type="EMBL" id="XCN71641.1"/>
    </source>
</evidence>
<dbReference type="Pfam" id="PF11067">
    <property type="entry name" value="DUF2868"/>
    <property type="match status" value="1"/>
</dbReference>
<feature type="transmembrane region" description="Helical" evidence="1">
    <location>
        <begin position="638"/>
        <end position="662"/>
    </location>
</feature>
<feature type="transmembrane region" description="Helical" evidence="1">
    <location>
        <begin position="81"/>
        <end position="99"/>
    </location>
</feature>
<dbReference type="InterPro" id="IPR021296">
    <property type="entry name" value="DUF2868"/>
</dbReference>
<feature type="transmembrane region" description="Helical" evidence="1">
    <location>
        <begin position="393"/>
        <end position="413"/>
    </location>
</feature>
<keyword evidence="1" id="KW-0472">Membrane</keyword>
<dbReference type="KEGG" id="eaj:Q3M24_15175"/>
<gene>
    <name evidence="2" type="ORF">Q3M24_15175</name>
</gene>
<feature type="transmembrane region" description="Helical" evidence="1">
    <location>
        <begin position="608"/>
        <end position="626"/>
    </location>
</feature>
<proteinExistence type="predicted"/>
<protein>
    <submittedName>
        <fullName evidence="2">DUF2868 domain-containing protein</fullName>
    </submittedName>
</protein>
<keyword evidence="1" id="KW-1133">Transmembrane helix</keyword>
<feature type="transmembrane region" description="Helical" evidence="1">
    <location>
        <begin position="425"/>
        <end position="443"/>
    </location>
</feature>
<sequence>MNKTHWTIQDLIDLEFFLTHAPEKVPYVLKLWNHETTSERPDSKLLQGWLSYRKVVWLKKTGKTAPFGRLWQKHFDDSAKAALLAGLLAGEALTFFLFSSPEHKPINAASYFAVFILVQAVFLLLSAATQFFSNLLFPLFYQRLQNAASAELKQPIHISSTTQLRQRYGRIFARPFFQLTQLFWIGINAGGIAVTLFRIFSDDISLGWQIGNMHADTLHRLVSWISLPWFWLPSTSVPSLIQVEQTQLATDMGVSYYIHSSNYLQASVLVPWGSFLCLSIAFYGVLPWLLLLLAGMIRQSYDLARLDFQQDHFQPLLQHLRNLLTAKEVQPAQGPQRKKISQDIWLNFQQDYLHPFLHHLFYILAPNKNPPDENSPQGKILLEHRKSIRQHSLVVHCWIFPIILIMSLVLYKIFFKSSHASFLPWLLYIGIIGFVLVLLIPPARKNIVEIYKNTQFTFLVTDKIISCSGGGTALPIPAYCIAIDSIDRIIKKTEYKEKDGQKNIRVHYRIVNIRGQRYDIPSSFDNPREKIVQCITEHWPHIIVHEQTDKTFEIRNAPSSEDSWQTKILPEQKAQIHSQNLTSPAHSAEDDQTKILLEHKQSIRASSLISMCWLSPFILMTILMIYKTFFNVLRASSFPWVSVSVIGFVLVLLIYVAFANIIDIVKS</sequence>
<feature type="transmembrane region" description="Helical" evidence="1">
    <location>
        <begin position="111"/>
        <end position="132"/>
    </location>
</feature>